<sequence length="756" mass="83352">MRPAKSVRVSQRQPTACQGSPATECSRRKIRCDKQSPCSRCTRLSKTCTRELVHITKAFSAHRDELQFLQALLGELRTAANVDGAVSNICRRIDQLEHGPKTASPSGTKNNAPAPGPSQAATPTPVPAAGGSLAVDVDDDDDAPATLALVGKVTNGEGDADVRPSAADIGVGEYDANLAQSPSMFQDVELLAWGRRVTDCYPHRDCSCPLVRSYAELASINADPRWPALQGFQVTLPPAARLPVGQARHLMRFHMDYVFWHHNAFHTSTFLAQCERFWASGTVCHPLWAALYLSVTSVSLWTALNAESPSASSDVTEGAARAHFQAMLQTLYDCNFLQQLSLFSIQAVVISTRVAHNLGYSDLNATMVSACIRIAHCLGIHKIGPDHDRQAGDVPVADWYKTLEAEVGRRCWAQLVIQDHFQMPFTDTYMIHPWHYKTELPSNRNDDDMVIRDGNVATKSSYVRTLARIASLMPPLLDGLGPIRKRRPLSSIYKHILATDEALRHLVRTSPPFLLHQSPHDDQSHVWLPLARKSLAITVADKIILIHRPVLLQSFQSSQFQRTRQTCVAAAMTILREHGALAGGVSVSIWTHSAFCVTAAMVVGLELLYRSNHTDAEAQNLRQAMLKTSARLRSRNCDVIAERGAVLIDTILATEEELVVKIMRTEFSTSTIRELQQDVIDGMIKSHQLMARFLVLSSDDYSFGEPSSANFHNDGPDGSLDQGGGHECYNLSEVDVDSWFSDIFYADGNYGVPENL</sequence>
<dbReference type="InterPro" id="IPR036864">
    <property type="entry name" value="Zn2-C6_fun-type_DNA-bd_sf"/>
</dbReference>
<dbReference type="CDD" id="cd12148">
    <property type="entry name" value="fungal_TF_MHR"/>
    <property type="match status" value="1"/>
</dbReference>
<evidence type="ECO:0000313" key="5">
    <source>
        <dbReference type="EMBL" id="CAI6079313.1"/>
    </source>
</evidence>
<dbReference type="SUPFAM" id="SSF57701">
    <property type="entry name" value="Zn2/Cys6 DNA-binding domain"/>
    <property type="match status" value="1"/>
</dbReference>
<dbReference type="GO" id="GO:0000981">
    <property type="term" value="F:DNA-binding transcription factor activity, RNA polymerase II-specific"/>
    <property type="evidence" value="ECO:0007669"/>
    <property type="project" value="InterPro"/>
</dbReference>
<dbReference type="PANTHER" id="PTHR31001">
    <property type="entry name" value="UNCHARACTERIZED TRANSCRIPTIONAL REGULATORY PROTEIN"/>
    <property type="match status" value="1"/>
</dbReference>
<evidence type="ECO:0000256" key="3">
    <source>
        <dbReference type="SAM" id="MobiDB-lite"/>
    </source>
</evidence>
<feature type="compositionally biased region" description="Polar residues" evidence="3">
    <location>
        <begin position="8"/>
        <end position="20"/>
    </location>
</feature>
<dbReference type="InterPro" id="IPR001138">
    <property type="entry name" value="Zn2Cys6_DnaBD"/>
</dbReference>
<accession>A0AA35LUY2</accession>
<dbReference type="AlphaFoldDB" id="A0AA35LUY2"/>
<dbReference type="Gene3D" id="4.10.240.10">
    <property type="entry name" value="Zn(2)-C6 fungal-type DNA-binding domain"/>
    <property type="match status" value="1"/>
</dbReference>
<dbReference type="CDD" id="cd00067">
    <property type="entry name" value="GAL4"/>
    <property type="match status" value="1"/>
</dbReference>
<dbReference type="GO" id="GO:0005634">
    <property type="term" value="C:nucleus"/>
    <property type="evidence" value="ECO:0007669"/>
    <property type="project" value="UniProtKB-SubCell"/>
</dbReference>
<feature type="compositionally biased region" description="Low complexity" evidence="3">
    <location>
        <begin position="117"/>
        <end position="135"/>
    </location>
</feature>
<name>A0AA35LUY2_9HYPO</name>
<evidence type="ECO:0000313" key="6">
    <source>
        <dbReference type="Proteomes" id="UP001160390"/>
    </source>
</evidence>
<feature type="region of interest" description="Disordered" evidence="3">
    <location>
        <begin position="1"/>
        <end position="20"/>
    </location>
</feature>
<feature type="region of interest" description="Disordered" evidence="3">
    <location>
        <begin position="97"/>
        <end position="137"/>
    </location>
</feature>
<comment type="subcellular location">
    <subcellularLocation>
        <location evidence="1">Nucleus</location>
    </subcellularLocation>
</comment>
<protein>
    <recommendedName>
        <fullName evidence="4">Zn(2)-C6 fungal-type domain-containing protein</fullName>
    </recommendedName>
</protein>
<evidence type="ECO:0000259" key="4">
    <source>
        <dbReference type="PROSITE" id="PS50048"/>
    </source>
</evidence>
<keyword evidence="2" id="KW-0539">Nucleus</keyword>
<feature type="domain" description="Zn(2)-C6 fungal-type" evidence="4">
    <location>
        <begin position="25"/>
        <end position="50"/>
    </location>
</feature>
<proteinExistence type="predicted"/>
<keyword evidence="6" id="KW-1185">Reference proteome</keyword>
<dbReference type="Proteomes" id="UP001160390">
    <property type="component" value="Unassembled WGS sequence"/>
</dbReference>
<reference evidence="5" key="1">
    <citation type="submission" date="2023-01" db="EMBL/GenBank/DDBJ databases">
        <authorList>
            <person name="Piombo E."/>
        </authorList>
    </citation>
    <scope>NUCLEOTIDE SEQUENCE</scope>
</reference>
<organism evidence="5 6">
    <name type="scientific">Clonostachys chloroleuca</name>
    <dbReference type="NCBI Taxonomy" id="1926264"/>
    <lineage>
        <taxon>Eukaryota</taxon>
        <taxon>Fungi</taxon>
        <taxon>Dikarya</taxon>
        <taxon>Ascomycota</taxon>
        <taxon>Pezizomycotina</taxon>
        <taxon>Sordariomycetes</taxon>
        <taxon>Hypocreomycetidae</taxon>
        <taxon>Hypocreales</taxon>
        <taxon>Bionectriaceae</taxon>
        <taxon>Clonostachys</taxon>
    </lineage>
</organism>
<dbReference type="EMBL" id="CABFNP030000696">
    <property type="protein sequence ID" value="CAI6079313.1"/>
    <property type="molecule type" value="Genomic_DNA"/>
</dbReference>
<dbReference type="Pfam" id="PF00172">
    <property type="entry name" value="Zn_clus"/>
    <property type="match status" value="1"/>
</dbReference>
<comment type="caution">
    <text evidence="5">The sequence shown here is derived from an EMBL/GenBank/DDBJ whole genome shotgun (WGS) entry which is preliminary data.</text>
</comment>
<dbReference type="PROSITE" id="PS50048">
    <property type="entry name" value="ZN2_CY6_FUNGAL_2"/>
    <property type="match status" value="1"/>
</dbReference>
<dbReference type="PANTHER" id="PTHR31001:SF76">
    <property type="entry name" value="ZN(2)-C6 FUNGAL-TYPE DOMAIN-CONTAINING PROTEIN"/>
    <property type="match status" value="1"/>
</dbReference>
<gene>
    <name evidence="5" type="ORF">CCHLO57077_00017906</name>
</gene>
<dbReference type="InterPro" id="IPR050613">
    <property type="entry name" value="Sec_Metabolite_Reg"/>
</dbReference>
<evidence type="ECO:0000256" key="2">
    <source>
        <dbReference type="ARBA" id="ARBA00023242"/>
    </source>
</evidence>
<dbReference type="GO" id="GO:0008270">
    <property type="term" value="F:zinc ion binding"/>
    <property type="evidence" value="ECO:0007669"/>
    <property type="project" value="InterPro"/>
</dbReference>
<evidence type="ECO:0000256" key="1">
    <source>
        <dbReference type="ARBA" id="ARBA00004123"/>
    </source>
</evidence>